<evidence type="ECO:0000313" key="12">
    <source>
        <dbReference type="EMBL" id="GGJ19634.1"/>
    </source>
</evidence>
<dbReference type="HAMAP" id="MF_00164">
    <property type="entry name" value="GlmS"/>
    <property type="match status" value="1"/>
</dbReference>
<keyword evidence="13" id="KW-1185">Reference proteome</keyword>
<dbReference type="SUPFAM" id="SSF53697">
    <property type="entry name" value="SIS domain"/>
    <property type="match status" value="1"/>
</dbReference>
<dbReference type="AlphaFoldDB" id="A0A917KLN1"/>
<dbReference type="SUPFAM" id="SSF56235">
    <property type="entry name" value="N-terminal nucleophile aminohydrolases (Ntn hydrolases)"/>
    <property type="match status" value="1"/>
</dbReference>
<feature type="domain" description="SIS" evidence="11">
    <location>
        <begin position="443"/>
        <end position="588"/>
    </location>
</feature>
<dbReference type="InterPro" id="IPR046348">
    <property type="entry name" value="SIS_dom_sf"/>
</dbReference>
<dbReference type="InterPro" id="IPR035490">
    <property type="entry name" value="GlmS/FrlB_SIS"/>
</dbReference>
<dbReference type="GO" id="GO:0005975">
    <property type="term" value="P:carbohydrate metabolic process"/>
    <property type="evidence" value="ECO:0007669"/>
    <property type="project" value="UniProtKB-UniRule"/>
</dbReference>
<evidence type="ECO:0000259" key="11">
    <source>
        <dbReference type="PROSITE" id="PS51464"/>
    </source>
</evidence>
<evidence type="ECO:0000256" key="9">
    <source>
        <dbReference type="HAMAP-Rule" id="MF_00164"/>
    </source>
</evidence>
<dbReference type="InterPro" id="IPR001347">
    <property type="entry name" value="SIS_dom"/>
</dbReference>
<feature type="initiator methionine" description="Removed" evidence="9">
    <location>
        <position position="1"/>
    </location>
</feature>
<evidence type="ECO:0000256" key="6">
    <source>
        <dbReference type="ARBA" id="ARBA00022679"/>
    </source>
</evidence>
<evidence type="ECO:0000256" key="4">
    <source>
        <dbReference type="ARBA" id="ARBA00022490"/>
    </source>
</evidence>
<dbReference type="NCBIfam" id="NF001484">
    <property type="entry name" value="PRK00331.1"/>
    <property type="match status" value="1"/>
</dbReference>
<evidence type="ECO:0000256" key="1">
    <source>
        <dbReference type="ARBA" id="ARBA00001031"/>
    </source>
</evidence>
<dbReference type="InterPro" id="IPR029055">
    <property type="entry name" value="Ntn_hydrolases_N"/>
</dbReference>
<dbReference type="InterPro" id="IPR047084">
    <property type="entry name" value="GFAT_N"/>
</dbReference>
<dbReference type="InterPro" id="IPR017932">
    <property type="entry name" value="GATase_2_dom"/>
</dbReference>
<dbReference type="EC" id="2.6.1.16" evidence="2 9"/>
<dbReference type="PANTHER" id="PTHR10937">
    <property type="entry name" value="GLUCOSAMINE--FRUCTOSE-6-PHOSPHATE AMINOTRANSFERASE, ISOMERIZING"/>
    <property type="match status" value="1"/>
</dbReference>
<comment type="catalytic activity">
    <reaction evidence="1 9">
        <text>D-fructose 6-phosphate + L-glutamine = D-glucosamine 6-phosphate + L-glutamate</text>
        <dbReference type="Rhea" id="RHEA:13237"/>
        <dbReference type="ChEBI" id="CHEBI:29985"/>
        <dbReference type="ChEBI" id="CHEBI:58359"/>
        <dbReference type="ChEBI" id="CHEBI:58725"/>
        <dbReference type="ChEBI" id="CHEBI:61527"/>
        <dbReference type="EC" id="2.6.1.16"/>
    </reaction>
</comment>
<dbReference type="PROSITE" id="PS51464">
    <property type="entry name" value="SIS"/>
    <property type="match status" value="2"/>
</dbReference>
<dbReference type="CDD" id="cd05009">
    <property type="entry name" value="SIS_GlmS_GlmD_2"/>
    <property type="match status" value="1"/>
</dbReference>
<keyword evidence="4 9" id="KW-0963">Cytoplasm</keyword>
<dbReference type="FunFam" id="3.60.20.10:FF:000006">
    <property type="entry name" value="Glutamine--fructose-6-phosphate aminotransferase [isomerizing]"/>
    <property type="match status" value="1"/>
</dbReference>
<reference evidence="12" key="1">
    <citation type="journal article" date="2014" name="Int. J. Syst. Evol. Microbiol.">
        <title>Complete genome sequence of Corynebacterium casei LMG S-19264T (=DSM 44701T), isolated from a smear-ripened cheese.</title>
        <authorList>
            <consortium name="US DOE Joint Genome Institute (JGI-PGF)"/>
            <person name="Walter F."/>
            <person name="Albersmeier A."/>
            <person name="Kalinowski J."/>
            <person name="Ruckert C."/>
        </authorList>
    </citation>
    <scope>NUCLEOTIDE SEQUENCE</scope>
    <source>
        <strain evidence="12">JCM 3086</strain>
    </source>
</reference>
<proteinExistence type="inferred from homology"/>
<keyword evidence="8" id="KW-0315">Glutamine amidotransferase</keyword>
<dbReference type="Proteomes" id="UP000657574">
    <property type="component" value="Unassembled WGS sequence"/>
</dbReference>
<feature type="domain" description="Glutamine amidotransferase type-2" evidence="10">
    <location>
        <begin position="1"/>
        <end position="203"/>
    </location>
</feature>
<organism evidence="12 13">
    <name type="scientific">Streptomyces brasiliensis</name>
    <dbReference type="NCBI Taxonomy" id="1954"/>
    <lineage>
        <taxon>Bacteria</taxon>
        <taxon>Bacillati</taxon>
        <taxon>Actinomycetota</taxon>
        <taxon>Actinomycetes</taxon>
        <taxon>Kitasatosporales</taxon>
        <taxon>Streptomycetaceae</taxon>
        <taxon>Streptomyces</taxon>
    </lineage>
</organism>
<feature type="active site" description="For Fru-6P isomerization activity" evidence="9">
    <location>
        <position position="593"/>
    </location>
</feature>
<dbReference type="Pfam" id="PF13522">
    <property type="entry name" value="GATase_6"/>
    <property type="match status" value="1"/>
</dbReference>
<evidence type="ECO:0000256" key="5">
    <source>
        <dbReference type="ARBA" id="ARBA00022576"/>
    </source>
</evidence>
<dbReference type="Gene3D" id="3.60.20.10">
    <property type="entry name" value="Glutamine Phosphoribosylpyrophosphate, subunit 1, domain 1"/>
    <property type="match status" value="1"/>
</dbReference>
<evidence type="ECO:0000256" key="8">
    <source>
        <dbReference type="ARBA" id="ARBA00022962"/>
    </source>
</evidence>
<dbReference type="PANTHER" id="PTHR10937:SF0">
    <property type="entry name" value="GLUTAMINE--FRUCTOSE-6-PHOSPHATE TRANSAMINASE (ISOMERIZING)"/>
    <property type="match status" value="1"/>
</dbReference>
<gene>
    <name evidence="9 12" type="primary">glmS</name>
    <name evidence="12" type="ORF">GCM10010121_033220</name>
</gene>
<dbReference type="InterPro" id="IPR035466">
    <property type="entry name" value="GlmS/AgaS_SIS"/>
</dbReference>
<dbReference type="GO" id="GO:0004360">
    <property type="term" value="F:glutamine-fructose-6-phosphate transaminase (isomerizing) activity"/>
    <property type="evidence" value="ECO:0007669"/>
    <property type="project" value="UniProtKB-UniRule"/>
</dbReference>
<name>A0A917KLN1_9ACTN</name>
<keyword evidence="7" id="KW-0677">Repeat</keyword>
<reference evidence="12" key="2">
    <citation type="submission" date="2020-09" db="EMBL/GenBank/DDBJ databases">
        <authorList>
            <person name="Sun Q."/>
            <person name="Ohkuma M."/>
        </authorList>
    </citation>
    <scope>NUCLEOTIDE SEQUENCE</scope>
    <source>
        <strain evidence="12">JCM 3086</strain>
    </source>
</reference>
<keyword evidence="5 9" id="KW-0032">Aminotransferase</keyword>
<comment type="function">
    <text evidence="9">Catalyzes the first step in hexosamine metabolism, converting fructose-6P into glucosamine-6P using glutamine as a nitrogen source.</text>
</comment>
<dbReference type="CDD" id="cd00714">
    <property type="entry name" value="GFAT"/>
    <property type="match status" value="1"/>
</dbReference>
<dbReference type="EMBL" id="BMQA01000009">
    <property type="protein sequence ID" value="GGJ19634.1"/>
    <property type="molecule type" value="Genomic_DNA"/>
</dbReference>
<comment type="subcellular location">
    <subcellularLocation>
        <location evidence="9">Cytoplasm</location>
    </subcellularLocation>
</comment>
<feature type="domain" description="SIS" evidence="11">
    <location>
        <begin position="271"/>
        <end position="410"/>
    </location>
</feature>
<accession>A0A917KLN1</accession>
<evidence type="ECO:0000313" key="13">
    <source>
        <dbReference type="Proteomes" id="UP000657574"/>
    </source>
</evidence>
<dbReference type="GO" id="GO:0006487">
    <property type="term" value="P:protein N-linked glycosylation"/>
    <property type="evidence" value="ECO:0007669"/>
    <property type="project" value="TreeGrafter"/>
</dbReference>
<dbReference type="CDD" id="cd05008">
    <property type="entry name" value="SIS_GlmS_GlmD_1"/>
    <property type="match status" value="1"/>
</dbReference>
<evidence type="ECO:0000256" key="7">
    <source>
        <dbReference type="ARBA" id="ARBA00022737"/>
    </source>
</evidence>
<dbReference type="NCBIfam" id="TIGR01135">
    <property type="entry name" value="glmS"/>
    <property type="match status" value="1"/>
</dbReference>
<dbReference type="PROSITE" id="PS51278">
    <property type="entry name" value="GATASE_TYPE_2"/>
    <property type="match status" value="1"/>
</dbReference>
<sequence length="598" mass="63974">MAGLKRLEYRGYDSAGVAVPADGGLAAAKKAGKLVNLEKELLERPLPTGSTGIGHTRWATHGGPTDANAHPHLDNAGRVAVVHNGIIENFAALRAELAERGHELASETDTEVVAHLLAEEFSATADLAGSMRLVCRRLEGAFTLVAVHADAPDVVVGARRNSPLVVGVGEGEAFLASDVAAFIEHTRSAIELGQDQVVELRRDGVTVTGFDGRPAEVHSYHVDWDASAAEKGGYDYFMLKEIAEQPKAVADTLLGRIDAGGSLTLDEVRISASELRELDKVVIVACGTAFHAGLIAKYAIEHWTRIPCEVELASEFRYRDPILDAQSLVIAISQSGETMDTLMALRHAREQGSKVLAICNTNGSTIPRESDAVLYTHAGPEVAVASTKAFLTQLVACYLVALYLGQVRGTKWGDEIGAVIRDLSRISGAVEQVLETMEPVRALARSLADKKTVLFLGRHVGYPVALEGALKLKELAYMHAEGFAAGELKHGPIALIEEDLPVVVVVPSPRGRSILHDKIVSNIQEIRARGARTIVIAEEGDEAVAPYADHLIRIPATPTLLQPLVATVPLQVFACELATARGNEVDQPRNLAKSVTVE</sequence>
<evidence type="ECO:0000256" key="2">
    <source>
        <dbReference type="ARBA" id="ARBA00012916"/>
    </source>
</evidence>
<dbReference type="Gene3D" id="3.40.50.10490">
    <property type="entry name" value="Glucose-6-phosphate isomerase like protein, domain 1"/>
    <property type="match status" value="2"/>
</dbReference>
<dbReference type="GO" id="GO:0006047">
    <property type="term" value="P:UDP-N-acetylglucosamine metabolic process"/>
    <property type="evidence" value="ECO:0007669"/>
    <property type="project" value="TreeGrafter"/>
</dbReference>
<evidence type="ECO:0000256" key="3">
    <source>
        <dbReference type="ARBA" id="ARBA00016090"/>
    </source>
</evidence>
<comment type="caution">
    <text evidence="12">The sequence shown here is derived from an EMBL/GenBank/DDBJ whole genome shotgun (WGS) entry which is preliminary data.</text>
</comment>
<dbReference type="FunFam" id="3.40.50.10490:FF:000019">
    <property type="entry name" value="Glutamine--fructose-6-phosphate aminotransferase [isomerizing]"/>
    <property type="match status" value="1"/>
</dbReference>
<dbReference type="GO" id="GO:0097367">
    <property type="term" value="F:carbohydrate derivative binding"/>
    <property type="evidence" value="ECO:0007669"/>
    <property type="project" value="InterPro"/>
</dbReference>
<comment type="caution">
    <text evidence="9">Lacks conserved residue(s) required for the propagation of feature annotation.</text>
</comment>
<evidence type="ECO:0000259" key="10">
    <source>
        <dbReference type="PROSITE" id="PS51278"/>
    </source>
</evidence>
<comment type="subunit">
    <text evidence="9">Homodimer.</text>
</comment>
<protein>
    <recommendedName>
        <fullName evidence="3 9">Glutamine--fructose-6-phosphate aminotransferase [isomerizing]</fullName>
        <ecNumber evidence="2 9">2.6.1.16</ecNumber>
    </recommendedName>
    <alternativeName>
        <fullName evidence="9">D-fructose-6-phosphate amidotransferase</fullName>
    </alternativeName>
    <alternativeName>
        <fullName evidence="9">GFAT</fullName>
    </alternativeName>
    <alternativeName>
        <fullName evidence="9">Glucosamine-6-phosphate synthase</fullName>
    </alternativeName>
    <alternativeName>
        <fullName evidence="9">Hexosephosphate aminotransferase</fullName>
    </alternativeName>
    <alternativeName>
        <fullName evidence="9">L-glutamine--D-fructose-6-phosphate amidotransferase</fullName>
    </alternativeName>
</protein>
<dbReference type="InterPro" id="IPR005855">
    <property type="entry name" value="GFAT"/>
</dbReference>
<dbReference type="GO" id="GO:0006002">
    <property type="term" value="P:fructose 6-phosphate metabolic process"/>
    <property type="evidence" value="ECO:0007669"/>
    <property type="project" value="TreeGrafter"/>
</dbReference>
<keyword evidence="6 9" id="KW-0808">Transferase</keyword>
<dbReference type="GO" id="GO:0005829">
    <property type="term" value="C:cytosol"/>
    <property type="evidence" value="ECO:0007669"/>
    <property type="project" value="TreeGrafter"/>
</dbReference>
<dbReference type="Pfam" id="PF01380">
    <property type="entry name" value="SIS"/>
    <property type="match status" value="2"/>
</dbReference>